<dbReference type="KEGG" id="ceh:CEW89_11545"/>
<evidence type="ECO:0000313" key="2">
    <source>
        <dbReference type="Proteomes" id="UP000217935"/>
    </source>
</evidence>
<organism evidence="1 2">
    <name type="scientific">Celeribacter ethanolicus</name>
    <dbReference type="NCBI Taxonomy" id="1758178"/>
    <lineage>
        <taxon>Bacteria</taxon>
        <taxon>Pseudomonadati</taxon>
        <taxon>Pseudomonadota</taxon>
        <taxon>Alphaproteobacteria</taxon>
        <taxon>Rhodobacterales</taxon>
        <taxon>Roseobacteraceae</taxon>
        <taxon>Celeribacter</taxon>
    </lineage>
</organism>
<dbReference type="AlphaFoldDB" id="A0A291GCM6"/>
<protein>
    <submittedName>
        <fullName evidence="1">Uncharacterized protein</fullName>
    </submittedName>
</protein>
<gene>
    <name evidence="1" type="ORF">CEW89_11545</name>
</gene>
<evidence type="ECO:0000313" key="1">
    <source>
        <dbReference type="EMBL" id="ATG48149.1"/>
    </source>
</evidence>
<name>A0A291GCM6_9RHOB</name>
<dbReference type="EMBL" id="CP022196">
    <property type="protein sequence ID" value="ATG48149.1"/>
    <property type="molecule type" value="Genomic_DNA"/>
</dbReference>
<reference evidence="1 2" key="1">
    <citation type="submission" date="2017-06" db="EMBL/GenBank/DDBJ databases">
        <title>Celeribacter sp. TSPH2 complete genome sequence.</title>
        <authorList>
            <person name="Woo J.-H."/>
            <person name="Kim H.-S."/>
        </authorList>
    </citation>
    <scope>NUCLEOTIDE SEQUENCE [LARGE SCALE GENOMIC DNA]</scope>
    <source>
        <strain evidence="1 2">TSPH2</strain>
    </source>
</reference>
<proteinExistence type="predicted"/>
<keyword evidence="2" id="KW-1185">Reference proteome</keyword>
<dbReference type="RefSeq" id="WP_096806003.1">
    <property type="nucleotide sequence ID" value="NZ_CP022196.1"/>
</dbReference>
<dbReference type="Proteomes" id="UP000217935">
    <property type="component" value="Chromosome"/>
</dbReference>
<dbReference type="OrthoDB" id="7865318at2"/>
<sequence length="264" mass="27946">MFGLDWNVSTLAVRKQKTGFSPLALSGLVAWYDPSDLSSMFQDTAMTAPVTAAGQSVAVIRDKSGNDRHLSQSAAAARPTLQTDGASFWLAFDGVDDSYGTGAFDWGSDAAQLVFGLRKTADDAIGCLLETSDNSNNYAGTLAVFAPNATLNAGTLEFRSKGSTQASAINFGIPSQTNFVLNAFGRVSSDTTVTRIDGIETRNVTTNQGNGNFGNFPLYIGRRANANFPFSGRLFGAVFYNRLLDASETGSVESWVAGKIGEAL</sequence>
<accession>A0A291GCM6</accession>